<accession>A0AAD7UAW4</accession>
<dbReference type="EMBL" id="JAQMWT010000443">
    <property type="protein sequence ID" value="KAJ8601218.1"/>
    <property type="molecule type" value="Genomic_DNA"/>
</dbReference>
<dbReference type="AlphaFoldDB" id="A0AAD7UAW4"/>
<dbReference type="Proteomes" id="UP001230188">
    <property type="component" value="Unassembled WGS sequence"/>
</dbReference>
<dbReference type="PANTHER" id="PTHR46586:SF3">
    <property type="entry name" value="ANKYRIN REPEAT-CONTAINING PROTEIN"/>
    <property type="match status" value="1"/>
</dbReference>
<dbReference type="PANTHER" id="PTHR46586">
    <property type="entry name" value="ANKYRIN REPEAT-CONTAINING PROTEIN"/>
    <property type="match status" value="1"/>
</dbReference>
<dbReference type="InterPro" id="IPR052050">
    <property type="entry name" value="SecEffector_AnkRepeat"/>
</dbReference>
<proteinExistence type="predicted"/>
<evidence type="ECO:0000313" key="1">
    <source>
        <dbReference type="EMBL" id="KAJ8601218.1"/>
    </source>
</evidence>
<comment type="caution">
    <text evidence="1">The sequence shown here is derived from an EMBL/GenBank/DDBJ whole genome shotgun (WGS) entry which is preliminary data.</text>
</comment>
<gene>
    <name evidence="1" type="ORF">CTAYLR_003289</name>
</gene>
<sequence length="270" mass="30379">MLIRMNAAALHNGVDDECSVEEKRRMLRAMVDSNAEWLYEWLDSVSESALEAFARSRIVEQAHVVEISKLFDKAGVENHKGELLRMMVPGRGYDPDIDDNVQLPRGVRSCASASARDLAEFVELGVINWIRWFIRQHSALRQHVCRIAARAGNLDVISWARANDCPWDEWTCLRAAAGGHLHVLMWAHANECPWNSLTCLTAARGGHLEVLKWARANQCPWDEATCWHAAIQGHLEVLQWARANGCPWNQRKCAASAHAAVRAWVLGQTS</sequence>
<reference evidence="1" key="1">
    <citation type="submission" date="2023-01" db="EMBL/GenBank/DDBJ databases">
        <title>Metagenome sequencing of chrysophaentin producing Chrysophaeum taylorii.</title>
        <authorList>
            <person name="Davison J."/>
            <person name="Bewley C."/>
        </authorList>
    </citation>
    <scope>NUCLEOTIDE SEQUENCE</scope>
    <source>
        <strain evidence="1">NIES-1699</strain>
    </source>
</reference>
<dbReference type="SUPFAM" id="SSF140860">
    <property type="entry name" value="Pseudo ankyrin repeat-like"/>
    <property type="match status" value="1"/>
</dbReference>
<name>A0AAD7UAW4_9STRA</name>
<keyword evidence="2" id="KW-1185">Reference proteome</keyword>
<organism evidence="1 2">
    <name type="scientific">Chrysophaeum taylorii</name>
    <dbReference type="NCBI Taxonomy" id="2483200"/>
    <lineage>
        <taxon>Eukaryota</taxon>
        <taxon>Sar</taxon>
        <taxon>Stramenopiles</taxon>
        <taxon>Ochrophyta</taxon>
        <taxon>Pelagophyceae</taxon>
        <taxon>Pelagomonadales</taxon>
        <taxon>Pelagomonadaceae</taxon>
        <taxon>Chrysophaeum</taxon>
    </lineage>
</organism>
<evidence type="ECO:0000313" key="2">
    <source>
        <dbReference type="Proteomes" id="UP001230188"/>
    </source>
</evidence>
<protein>
    <submittedName>
        <fullName evidence="1">Uncharacterized protein</fullName>
    </submittedName>
</protein>